<evidence type="ECO:0000256" key="2">
    <source>
        <dbReference type="SAM" id="SignalP"/>
    </source>
</evidence>
<feature type="chain" id="PRO_5042978715" description="Lipoprotein" evidence="2">
    <location>
        <begin position="20"/>
        <end position="226"/>
    </location>
</feature>
<protein>
    <recommendedName>
        <fullName evidence="5">Lipoprotein</fullName>
    </recommendedName>
</protein>
<feature type="region of interest" description="Disordered" evidence="1">
    <location>
        <begin position="29"/>
        <end position="79"/>
    </location>
</feature>
<evidence type="ECO:0000313" key="3">
    <source>
        <dbReference type="EMBL" id="ERI01435.1"/>
    </source>
</evidence>
<feature type="signal peptide" evidence="2">
    <location>
        <begin position="1"/>
        <end position="19"/>
    </location>
</feature>
<proteinExistence type="predicted"/>
<gene>
    <name evidence="3" type="ORF">BTCBT_003023</name>
</gene>
<evidence type="ECO:0008006" key="5">
    <source>
        <dbReference type="Google" id="ProtNLM"/>
    </source>
</evidence>
<accession>A0AAN4KR04</accession>
<comment type="caution">
    <text evidence="3">The sequence shown here is derived from an EMBL/GenBank/DDBJ whole genome shotgun (WGS) entry which is preliminary data.</text>
</comment>
<dbReference type="AlphaFoldDB" id="A0AAN4KR04"/>
<feature type="compositionally biased region" description="Basic and acidic residues" evidence="1">
    <location>
        <begin position="50"/>
        <end position="79"/>
    </location>
</feature>
<evidence type="ECO:0000313" key="4">
    <source>
        <dbReference type="Proteomes" id="UP000013487"/>
    </source>
</evidence>
<reference evidence="3 4" key="1">
    <citation type="journal article" date="2013" name="Genome Announc.">
        <title>Draft Genome Sequence of Bacillus thuringiensis var. thuringiensis Strain T01-328, a Brazilian Isolate That Produces a Soluble Pesticide Protein, Cry1Ia.</title>
        <authorList>
            <person name="Varani A.M."/>
            <person name="Lemos M.V."/>
            <person name="Fernandes C.C."/>
            <person name="Lemos E.G."/>
            <person name="Alves E.C."/>
            <person name="Desiderio J.A."/>
        </authorList>
    </citation>
    <scope>NUCLEOTIDE SEQUENCE [LARGE SCALE GENOMIC DNA]</scope>
    <source>
        <strain evidence="3 4">T01-328</strain>
    </source>
</reference>
<dbReference type="RefSeq" id="WP_001043841.1">
    <property type="nucleotide sequence ID" value="NZ_ARXZ02000004.1"/>
</dbReference>
<sequence length="226" mass="26247">MNKTAKRCLLGILSIGVLAISVGCENNEEEQKTQTTKLTQEQLQKVLDSQNKKKDKTEENKDGNASDENKQKEKPKLEKDKFTNEVNLMMGGEYIKKIDIADTHATLTYYDSYQAVISENSSMKDLKEETYKEYWSTGDKIDKLFVIETTRLFKKNPVLENLEVILPFEGKTYEASINKKELEKVLKVKMDTLNESTNWKEFTDKYAYGLDNVERQRVFKHFVTIE</sequence>
<dbReference type="Proteomes" id="UP000013487">
    <property type="component" value="Unassembled WGS sequence"/>
</dbReference>
<organism evidence="3 4">
    <name type="scientific">Bacillus thuringiensis T01-328</name>
    <dbReference type="NCBI Taxonomy" id="1324966"/>
    <lineage>
        <taxon>Bacteria</taxon>
        <taxon>Bacillati</taxon>
        <taxon>Bacillota</taxon>
        <taxon>Bacilli</taxon>
        <taxon>Bacillales</taxon>
        <taxon>Bacillaceae</taxon>
        <taxon>Bacillus</taxon>
        <taxon>Bacillus cereus group</taxon>
    </lineage>
</organism>
<keyword evidence="2" id="KW-0732">Signal</keyword>
<evidence type="ECO:0000256" key="1">
    <source>
        <dbReference type="SAM" id="MobiDB-lite"/>
    </source>
</evidence>
<dbReference type="PROSITE" id="PS51257">
    <property type="entry name" value="PROKAR_LIPOPROTEIN"/>
    <property type="match status" value="1"/>
</dbReference>
<name>A0AAN4KR04_BACTU</name>
<dbReference type="EMBL" id="ARXZ02000004">
    <property type="protein sequence ID" value="ERI01435.1"/>
    <property type="molecule type" value="Genomic_DNA"/>
</dbReference>
<feature type="compositionally biased region" description="Low complexity" evidence="1">
    <location>
        <begin position="33"/>
        <end position="44"/>
    </location>
</feature>